<gene>
    <name evidence="1" type="ORF">J2S42_001728</name>
</gene>
<dbReference type="Proteomes" id="UP001240236">
    <property type="component" value="Unassembled WGS sequence"/>
</dbReference>
<sequence>MIDKASTVDSLYAAGIEVMDYVWNGTTVPAAAAWMLSACSIADGRVDFEVMFDDPRIIEKANAAWFDFATSGGLFNENREFLVSVGPVDGENPVRPHWARVRLNECWDVMGVGTECGVLGGPRGRPGFVMMSLDERVLIGATTWDGFMSVMRLLSPIDAEPIRRAMNIAGPRA</sequence>
<comment type="caution">
    <text evidence="1">The sequence shown here is derived from an EMBL/GenBank/DDBJ whole genome shotgun (WGS) entry which is preliminary data.</text>
</comment>
<dbReference type="EMBL" id="JAUSUZ010000001">
    <property type="protein sequence ID" value="MDQ0365059.1"/>
    <property type="molecule type" value="Genomic_DNA"/>
</dbReference>
<evidence type="ECO:0000313" key="1">
    <source>
        <dbReference type="EMBL" id="MDQ0365059.1"/>
    </source>
</evidence>
<reference evidence="1 2" key="1">
    <citation type="submission" date="2023-07" db="EMBL/GenBank/DDBJ databases">
        <title>Sequencing the genomes of 1000 actinobacteria strains.</title>
        <authorList>
            <person name="Klenk H.-P."/>
        </authorList>
    </citation>
    <scope>NUCLEOTIDE SEQUENCE [LARGE SCALE GENOMIC DNA]</scope>
    <source>
        <strain evidence="1 2">DSM 44709</strain>
    </source>
</reference>
<keyword evidence="2" id="KW-1185">Reference proteome</keyword>
<proteinExistence type="predicted"/>
<dbReference type="AlphaFoldDB" id="A0AAE4AWH9"/>
<accession>A0AAE4AWH9</accession>
<protein>
    <submittedName>
        <fullName evidence="1">Uncharacterized protein</fullName>
    </submittedName>
</protein>
<dbReference type="RefSeq" id="WP_307237202.1">
    <property type="nucleotide sequence ID" value="NZ_JAUSUZ010000001.1"/>
</dbReference>
<evidence type="ECO:0000313" key="2">
    <source>
        <dbReference type="Proteomes" id="UP001240236"/>
    </source>
</evidence>
<organism evidence="1 2">
    <name type="scientific">Catenuloplanes indicus</name>
    <dbReference type="NCBI Taxonomy" id="137267"/>
    <lineage>
        <taxon>Bacteria</taxon>
        <taxon>Bacillati</taxon>
        <taxon>Actinomycetota</taxon>
        <taxon>Actinomycetes</taxon>
        <taxon>Micromonosporales</taxon>
        <taxon>Micromonosporaceae</taxon>
        <taxon>Catenuloplanes</taxon>
    </lineage>
</organism>
<name>A0AAE4AWH9_9ACTN</name>